<evidence type="ECO:0000259" key="8">
    <source>
        <dbReference type="Pfam" id="PF00361"/>
    </source>
</evidence>
<feature type="transmembrane region" description="Helical" evidence="7">
    <location>
        <begin position="124"/>
        <end position="143"/>
    </location>
</feature>
<comment type="subcellular location">
    <subcellularLocation>
        <location evidence="1">Endomembrane system</location>
        <topology evidence="1">Multi-pass membrane protein</topology>
    </subcellularLocation>
    <subcellularLocation>
        <location evidence="6">Membrane</location>
        <topology evidence="6">Multi-pass membrane protein</topology>
    </subcellularLocation>
</comment>
<dbReference type="PRINTS" id="PR01434">
    <property type="entry name" value="NADHDHGNASE5"/>
</dbReference>
<evidence type="ECO:0000256" key="1">
    <source>
        <dbReference type="ARBA" id="ARBA00004127"/>
    </source>
</evidence>
<dbReference type="InterPro" id="IPR001750">
    <property type="entry name" value="ND/Mrp_TM"/>
</dbReference>
<feature type="transmembrane region" description="Helical" evidence="7">
    <location>
        <begin position="33"/>
        <end position="51"/>
    </location>
</feature>
<feature type="transmembrane region" description="Helical" evidence="7">
    <location>
        <begin position="256"/>
        <end position="281"/>
    </location>
</feature>
<dbReference type="Pfam" id="PF00361">
    <property type="entry name" value="Proton_antipo_M"/>
    <property type="match status" value="1"/>
</dbReference>
<dbReference type="AlphaFoldDB" id="A0A2S6HWS8"/>
<comment type="caution">
    <text evidence="10">The sequence shown here is derived from an EMBL/GenBank/DDBJ whole genome shotgun (WGS) entry which is preliminary data.</text>
</comment>
<keyword evidence="11" id="KW-1185">Reference proteome</keyword>
<dbReference type="InterPro" id="IPR001516">
    <property type="entry name" value="Proton_antipo_N"/>
</dbReference>
<feature type="transmembrane region" description="Helical" evidence="7">
    <location>
        <begin position="323"/>
        <end position="340"/>
    </location>
</feature>
<feature type="transmembrane region" description="Helical" evidence="7">
    <location>
        <begin position="449"/>
        <end position="469"/>
    </location>
</feature>
<sequence>MGAITVLVLFPLLAALAVLLVKEDEVRNKIVRVSAGITAALTLVVVCLFFHKGIAYSYRWETVIDLVMAVVEVVLAAYIITIGIRYKNYAISVLSFLQTAAILCFELTAKSQIEVENAIVFDKLTAIMVVIVGVVGSLICIYAVGYMKTYHIHHTEYEDRKGFFFAVLFLFLSAMFGIVLSNQLTWMYFCWELTTFCSFLLIGYTKTKEARNNSFRALFINLLGGAAFAAGIIIIGMSRHTLELSVFTAQKPDAYLMIPVFLLSLAALTKSAQLPFSSWLLGAMVAPTPTSALLHSATMVKAGVYLIIRLAPLLGASPVGKTVTLVGGVTFLACSFMAISQSDAKKILAYSTLANLGLIVICASVGTEESIWAAILLIIFHAVSKSLLFISVGSAEHQIGNRNVENMDILLGVSRKLALCMMIGIAGMFLAPFGMLISKWVAMKAFIDSNNILIVIILAYGSAATLFYWTKWMGKLVSKVNMRQQSENEFHLDEEIPITILACLVVVSCFTFPIVSKYALIPYLNQVFKGQALMPIGSGDIKLMLYMLSMLIILPISFIPVYKNDKRRRVPIYMAGENTGDNETFYGACGTKRQVELHNWYMDSYFGTKRLSFFSDILSFVILIWGVILLIGGIAS</sequence>
<feature type="transmembrane region" description="Helical" evidence="7">
    <location>
        <begin position="372"/>
        <end position="395"/>
    </location>
</feature>
<evidence type="ECO:0000313" key="10">
    <source>
        <dbReference type="EMBL" id="PPK82464.1"/>
    </source>
</evidence>
<feature type="domain" description="NADH:quinone oxidoreductase/Mrp antiporter transmembrane" evidence="8">
    <location>
        <begin position="181"/>
        <end position="459"/>
    </location>
</feature>
<feature type="transmembrane region" description="Helical" evidence="7">
    <location>
        <begin position="611"/>
        <end position="635"/>
    </location>
</feature>
<proteinExistence type="inferred from homology"/>
<keyword evidence="4 7" id="KW-1133">Transmembrane helix</keyword>
<dbReference type="Proteomes" id="UP000237749">
    <property type="component" value="Unassembled WGS sequence"/>
</dbReference>
<dbReference type="GO" id="GO:0016020">
    <property type="term" value="C:membrane"/>
    <property type="evidence" value="ECO:0007669"/>
    <property type="project" value="UniProtKB-SubCell"/>
</dbReference>
<evidence type="ECO:0000256" key="3">
    <source>
        <dbReference type="ARBA" id="ARBA00022692"/>
    </source>
</evidence>
<feature type="transmembrane region" description="Helical" evidence="7">
    <location>
        <begin position="543"/>
        <end position="562"/>
    </location>
</feature>
<dbReference type="EMBL" id="PTJA01000002">
    <property type="protein sequence ID" value="PPK82464.1"/>
    <property type="molecule type" value="Genomic_DNA"/>
</dbReference>
<dbReference type="PANTHER" id="PTHR43373:SF1">
    <property type="entry name" value="NA(+)_H(+) ANTIPORTER SUBUNIT A"/>
    <property type="match status" value="1"/>
</dbReference>
<dbReference type="OrthoDB" id="9807568at2"/>
<feature type="transmembrane region" description="Helical" evidence="7">
    <location>
        <begin position="347"/>
        <end position="366"/>
    </location>
</feature>
<accession>A0A2S6HWS8</accession>
<dbReference type="RefSeq" id="WP_104434942.1">
    <property type="nucleotide sequence ID" value="NZ_PTJA01000002.1"/>
</dbReference>
<protein>
    <submittedName>
        <fullName evidence="10">Ech hydrogenase subunit A</fullName>
    </submittedName>
</protein>
<keyword evidence="3 6" id="KW-0812">Transmembrane</keyword>
<feature type="transmembrane region" description="Helical" evidence="7">
    <location>
        <begin position="186"/>
        <end position="205"/>
    </location>
</feature>
<evidence type="ECO:0000256" key="6">
    <source>
        <dbReference type="RuleBase" id="RU000320"/>
    </source>
</evidence>
<feature type="transmembrane region" description="Helical" evidence="7">
    <location>
        <begin position="498"/>
        <end position="523"/>
    </location>
</feature>
<organism evidence="10 11">
    <name type="scientific">Lacrimispora xylanisolvens</name>
    <dbReference type="NCBI Taxonomy" id="384636"/>
    <lineage>
        <taxon>Bacteria</taxon>
        <taxon>Bacillati</taxon>
        <taxon>Bacillota</taxon>
        <taxon>Clostridia</taxon>
        <taxon>Lachnospirales</taxon>
        <taxon>Lachnospiraceae</taxon>
        <taxon>Lacrimispora</taxon>
    </lineage>
</organism>
<name>A0A2S6HWS8_9FIRM</name>
<evidence type="ECO:0000313" key="11">
    <source>
        <dbReference type="Proteomes" id="UP000237749"/>
    </source>
</evidence>
<dbReference type="GO" id="GO:0012505">
    <property type="term" value="C:endomembrane system"/>
    <property type="evidence" value="ECO:0007669"/>
    <property type="project" value="UniProtKB-SubCell"/>
</dbReference>
<evidence type="ECO:0000256" key="7">
    <source>
        <dbReference type="SAM" id="Phobius"/>
    </source>
</evidence>
<dbReference type="InterPro" id="IPR050616">
    <property type="entry name" value="CPA3_Na-H_Antiporter_A"/>
</dbReference>
<feature type="transmembrane region" description="Helical" evidence="7">
    <location>
        <begin position="217"/>
        <end position="236"/>
    </location>
</feature>
<reference evidence="10 11" key="1">
    <citation type="submission" date="2018-02" db="EMBL/GenBank/DDBJ databases">
        <title>Genomic Encyclopedia of Archaeal and Bacterial Type Strains, Phase II (KMG-II): from individual species to whole genera.</title>
        <authorList>
            <person name="Goeker M."/>
        </authorList>
    </citation>
    <scope>NUCLEOTIDE SEQUENCE [LARGE SCALE GENOMIC DNA]</scope>
    <source>
        <strain evidence="10 11">DSM 3808</strain>
    </source>
</reference>
<evidence type="ECO:0000259" key="9">
    <source>
        <dbReference type="Pfam" id="PF00662"/>
    </source>
</evidence>
<gene>
    <name evidence="10" type="ORF">BXY41_102152</name>
</gene>
<feature type="transmembrane region" description="Helical" evidence="7">
    <location>
        <begin position="163"/>
        <end position="180"/>
    </location>
</feature>
<evidence type="ECO:0000256" key="5">
    <source>
        <dbReference type="ARBA" id="ARBA00023136"/>
    </source>
</evidence>
<feature type="transmembrane region" description="Helical" evidence="7">
    <location>
        <begin position="63"/>
        <end position="86"/>
    </location>
</feature>
<feature type="domain" description="NADH-Ubiquinone oxidoreductase (complex I) chain 5 N-terminal" evidence="9">
    <location>
        <begin position="113"/>
        <end position="149"/>
    </location>
</feature>
<evidence type="ECO:0000256" key="4">
    <source>
        <dbReference type="ARBA" id="ARBA00022989"/>
    </source>
</evidence>
<dbReference type="PANTHER" id="PTHR43373">
    <property type="entry name" value="NA(+)/H(+) ANTIPORTER SUBUNIT"/>
    <property type="match status" value="1"/>
</dbReference>
<keyword evidence="5 7" id="KW-0472">Membrane</keyword>
<evidence type="ECO:0000256" key="2">
    <source>
        <dbReference type="ARBA" id="ARBA00008483"/>
    </source>
</evidence>
<dbReference type="Pfam" id="PF00662">
    <property type="entry name" value="Proton_antipo_N"/>
    <property type="match status" value="1"/>
</dbReference>
<feature type="transmembrane region" description="Helical" evidence="7">
    <location>
        <begin position="416"/>
        <end position="437"/>
    </location>
</feature>
<comment type="similarity">
    <text evidence="2">Belongs to the CPA3 antiporters (TC 2.A.63) subunit A family.</text>
</comment>